<dbReference type="GO" id="GO:0003899">
    <property type="term" value="F:DNA-directed RNA polymerase activity"/>
    <property type="evidence" value="ECO:0007669"/>
    <property type="project" value="InterPro"/>
</dbReference>
<keyword evidence="2 6" id="KW-0805">Transcription regulation</keyword>
<dbReference type="HAMAP" id="MF_00962">
    <property type="entry name" value="Sigma70_FliA"/>
    <property type="match status" value="1"/>
</dbReference>
<dbReference type="PIRSF" id="PIRSF000770">
    <property type="entry name" value="RNA_pol_sigma-SigE/K"/>
    <property type="match status" value="1"/>
</dbReference>
<evidence type="ECO:0000259" key="8">
    <source>
        <dbReference type="Pfam" id="PF04542"/>
    </source>
</evidence>
<dbReference type="NCBIfam" id="NF005413">
    <property type="entry name" value="PRK06986.1"/>
    <property type="match status" value="1"/>
</dbReference>
<comment type="caution">
    <text evidence="6">Lacks conserved residue(s) required for the propagation of feature annotation.</text>
</comment>
<dbReference type="PANTHER" id="PTHR30385">
    <property type="entry name" value="SIGMA FACTOR F FLAGELLAR"/>
    <property type="match status" value="1"/>
</dbReference>
<comment type="similarity">
    <text evidence="6">Belongs to the sigma-70 factor family. FliA subfamily.</text>
</comment>
<evidence type="ECO:0000256" key="6">
    <source>
        <dbReference type="HAMAP-Rule" id="MF_00962"/>
    </source>
</evidence>
<dbReference type="NCBIfam" id="TIGR02479">
    <property type="entry name" value="FliA_WhiG"/>
    <property type="match status" value="1"/>
</dbReference>
<dbReference type="CDD" id="cd06171">
    <property type="entry name" value="Sigma70_r4"/>
    <property type="match status" value="1"/>
</dbReference>
<keyword evidence="1 6" id="KW-0963">Cytoplasm</keyword>
<dbReference type="InterPro" id="IPR007624">
    <property type="entry name" value="RNA_pol_sigma70_r3"/>
</dbReference>
<dbReference type="InterPro" id="IPR013324">
    <property type="entry name" value="RNA_pol_sigma_r3/r4-like"/>
</dbReference>
<evidence type="ECO:0000256" key="4">
    <source>
        <dbReference type="ARBA" id="ARBA00023125"/>
    </source>
</evidence>
<evidence type="ECO:0000256" key="3">
    <source>
        <dbReference type="ARBA" id="ARBA00023082"/>
    </source>
</evidence>
<evidence type="ECO:0000256" key="2">
    <source>
        <dbReference type="ARBA" id="ARBA00023015"/>
    </source>
</evidence>
<evidence type="ECO:0000259" key="9">
    <source>
        <dbReference type="Pfam" id="PF04545"/>
    </source>
</evidence>
<dbReference type="AlphaFoldDB" id="A0A261RAT6"/>
<dbReference type="Pfam" id="PF04539">
    <property type="entry name" value="Sigma70_r3"/>
    <property type="match status" value="1"/>
</dbReference>
<proteinExistence type="inferred from homology"/>
<keyword evidence="4 6" id="KW-0238">DNA-binding</keyword>
<dbReference type="OrthoDB" id="9799825at2"/>
<reference evidence="11" key="1">
    <citation type="submission" date="2017-05" db="EMBL/GenBank/DDBJ databases">
        <title>Complete and WGS of Bordetella genogroups.</title>
        <authorList>
            <person name="Spilker T."/>
            <person name="Lipuma J."/>
        </authorList>
    </citation>
    <scope>NUCLEOTIDE SEQUENCE [LARGE SCALE GENOMIC DNA]</scope>
    <source>
        <strain evidence="11">AU18089</strain>
    </source>
</reference>
<dbReference type="Pfam" id="PF04542">
    <property type="entry name" value="Sigma70_r2"/>
    <property type="match status" value="1"/>
</dbReference>
<dbReference type="InterPro" id="IPR007627">
    <property type="entry name" value="RNA_pol_sigma70_r2"/>
</dbReference>
<keyword evidence="3 6" id="KW-0731">Sigma factor</keyword>
<dbReference type="SUPFAM" id="SSF88659">
    <property type="entry name" value="Sigma3 and sigma4 domains of RNA polymerase sigma factors"/>
    <property type="match status" value="2"/>
</dbReference>
<dbReference type="Proteomes" id="UP000216947">
    <property type="component" value="Unassembled WGS sequence"/>
</dbReference>
<accession>A0A261RAT6</accession>
<dbReference type="GO" id="GO:0003677">
    <property type="term" value="F:DNA binding"/>
    <property type="evidence" value="ECO:0007669"/>
    <property type="project" value="UniProtKB-UniRule"/>
</dbReference>
<dbReference type="NCBIfam" id="TIGR02937">
    <property type="entry name" value="sigma70-ECF"/>
    <property type="match status" value="1"/>
</dbReference>
<keyword evidence="11" id="KW-1185">Reference proteome</keyword>
<gene>
    <name evidence="6 10" type="primary">fliA</name>
    <name evidence="10" type="ORF">CAL19_10815</name>
</gene>
<comment type="caution">
    <text evidence="10">The sequence shown here is derived from an EMBL/GenBank/DDBJ whole genome shotgun (WGS) entry which is preliminary data.</text>
</comment>
<feature type="short sequence motif" description="Interaction with polymerase core subunit RpoC" evidence="6">
    <location>
        <begin position="34"/>
        <end position="37"/>
    </location>
</feature>
<dbReference type="SUPFAM" id="SSF88946">
    <property type="entry name" value="Sigma2 domain of RNA polymerase sigma factors"/>
    <property type="match status" value="1"/>
</dbReference>
<dbReference type="Gene3D" id="1.20.140.160">
    <property type="match status" value="1"/>
</dbReference>
<dbReference type="InterPro" id="IPR013325">
    <property type="entry name" value="RNA_pol_sigma_r2"/>
</dbReference>
<dbReference type="PANTHER" id="PTHR30385:SF7">
    <property type="entry name" value="RNA POLYMERASE SIGMA FACTOR FLIA"/>
    <property type="match status" value="1"/>
</dbReference>
<evidence type="ECO:0000313" key="10">
    <source>
        <dbReference type="EMBL" id="OZI22128.1"/>
    </source>
</evidence>
<dbReference type="GO" id="GO:0005737">
    <property type="term" value="C:cytoplasm"/>
    <property type="evidence" value="ECO:0007669"/>
    <property type="project" value="UniProtKB-SubCell"/>
</dbReference>
<dbReference type="InterPro" id="IPR028617">
    <property type="entry name" value="Sigma70_FliA"/>
</dbReference>
<feature type="domain" description="RNA polymerase sigma-70 region 3" evidence="7">
    <location>
        <begin position="88"/>
        <end position="148"/>
    </location>
</feature>
<evidence type="ECO:0000256" key="5">
    <source>
        <dbReference type="ARBA" id="ARBA00023163"/>
    </source>
</evidence>
<dbReference type="Pfam" id="PF04545">
    <property type="entry name" value="Sigma70_r4"/>
    <property type="match status" value="1"/>
</dbReference>
<protein>
    <recommendedName>
        <fullName evidence="6">RNA polymerase sigma factor FliA</fullName>
    </recommendedName>
    <alternativeName>
        <fullName evidence="6">RNA polymerase sigma factor for flagellar operon</fullName>
    </alternativeName>
    <alternativeName>
        <fullName evidence="6">Sigma F</fullName>
    </alternativeName>
    <alternativeName>
        <fullName evidence="6">Sigma-28</fullName>
    </alternativeName>
</protein>
<comment type="subcellular location">
    <subcellularLocation>
        <location evidence="6">Cytoplasm</location>
    </subcellularLocation>
</comment>
<name>A0A261RAT6_9BORD</name>
<dbReference type="InterPro" id="IPR012845">
    <property type="entry name" value="RNA_pol_sigma_FliA_WhiG"/>
</dbReference>
<dbReference type="GO" id="GO:0016987">
    <property type="term" value="F:sigma factor activity"/>
    <property type="evidence" value="ECO:0007669"/>
    <property type="project" value="UniProtKB-UniRule"/>
</dbReference>
<dbReference type="InterPro" id="IPR000943">
    <property type="entry name" value="RNA_pol_sigma70"/>
</dbReference>
<feature type="domain" description="RNA polymerase sigma-70 region 4" evidence="9">
    <location>
        <begin position="177"/>
        <end position="225"/>
    </location>
</feature>
<dbReference type="PRINTS" id="PR00046">
    <property type="entry name" value="SIGMA70FCT"/>
</dbReference>
<comment type="function">
    <text evidence="6">Sigma factors are initiation factors that promote the attachment of RNA polymerase to specific initiation sites and are then released. This sigma factor controls the expression of flagella-related genes.</text>
</comment>
<evidence type="ECO:0000313" key="11">
    <source>
        <dbReference type="Proteomes" id="UP000216947"/>
    </source>
</evidence>
<evidence type="ECO:0000259" key="7">
    <source>
        <dbReference type="Pfam" id="PF04539"/>
    </source>
</evidence>
<feature type="DNA-binding region" description="H-T-H motif" evidence="6">
    <location>
        <begin position="199"/>
        <end position="218"/>
    </location>
</feature>
<sequence length="246" mass="27374">MPYADDSLVRYAPLVRKLALQMLARLPASVQLDDLIQAGMIGLLDATRRYQETPDAQFETYATARIRGAMLDELRSQDWLPRSVRTKSKRIEAAIQRKEQELMRPPSEGEIAEELDISLSDYQAMLNDARGIQIMHYDELGAGDGEERGWHESACDPSTDPLQALLAGDLRRALIQAIDALPEREKLVLSLCYEQGLNLKEIGAVLEVTEARVCQLRSQATARIRAHLKAGAWQALPAEAGLAQVL</sequence>
<feature type="region of interest" description="Sigma-70 factor domain-4" evidence="6">
    <location>
        <begin position="177"/>
        <end position="225"/>
    </location>
</feature>
<dbReference type="GO" id="GO:0006352">
    <property type="term" value="P:DNA-templated transcription initiation"/>
    <property type="evidence" value="ECO:0007669"/>
    <property type="project" value="UniProtKB-UniRule"/>
</dbReference>
<dbReference type="EMBL" id="NEVK01000005">
    <property type="protein sequence ID" value="OZI22128.1"/>
    <property type="molecule type" value="Genomic_DNA"/>
</dbReference>
<keyword evidence="5 6" id="KW-0804">Transcription</keyword>
<feature type="domain" description="RNA polymerase sigma-70 region 2" evidence="8">
    <location>
        <begin position="10"/>
        <end position="79"/>
    </location>
</feature>
<dbReference type="RefSeq" id="WP_026639861.1">
    <property type="nucleotide sequence ID" value="NZ_NEVI01000015.1"/>
</dbReference>
<dbReference type="InterPro" id="IPR014284">
    <property type="entry name" value="RNA_pol_sigma-70_dom"/>
</dbReference>
<dbReference type="Gene3D" id="1.10.1740.10">
    <property type="match status" value="1"/>
</dbReference>
<dbReference type="InterPro" id="IPR007630">
    <property type="entry name" value="RNA_pol_sigma70_r4"/>
</dbReference>
<organism evidence="10 11">
    <name type="scientific">Bordetella genomosp. 7</name>
    <dbReference type="NCBI Taxonomy" id="1416805"/>
    <lineage>
        <taxon>Bacteria</taxon>
        <taxon>Pseudomonadati</taxon>
        <taxon>Pseudomonadota</taxon>
        <taxon>Betaproteobacteria</taxon>
        <taxon>Burkholderiales</taxon>
        <taxon>Alcaligenaceae</taxon>
        <taxon>Bordetella</taxon>
    </lineage>
</organism>
<evidence type="ECO:0000256" key="1">
    <source>
        <dbReference type="ARBA" id="ARBA00022490"/>
    </source>
</evidence>